<feature type="transmembrane region" description="Helical" evidence="1">
    <location>
        <begin position="46"/>
        <end position="64"/>
    </location>
</feature>
<evidence type="ECO:0000313" key="3">
    <source>
        <dbReference type="Proteomes" id="UP000032740"/>
    </source>
</evidence>
<protein>
    <submittedName>
        <fullName evidence="2">Uncharacterized protein</fullName>
    </submittedName>
</protein>
<keyword evidence="1" id="KW-0812">Transmembrane</keyword>
<feature type="transmembrane region" description="Helical" evidence="1">
    <location>
        <begin position="190"/>
        <end position="210"/>
    </location>
</feature>
<dbReference type="STRING" id="1318466.BN85409960"/>
<feature type="transmembrane region" description="Helical" evidence="1">
    <location>
        <begin position="15"/>
        <end position="34"/>
    </location>
</feature>
<keyword evidence="3" id="KW-1185">Reference proteome</keyword>
<gene>
    <name evidence="2" type="ORF">BN85409960</name>
</gene>
<dbReference type="EMBL" id="FO681347">
    <property type="protein sequence ID" value="CCV64573.1"/>
    <property type="molecule type" value="Genomic_DNA"/>
</dbReference>
<evidence type="ECO:0000256" key="1">
    <source>
        <dbReference type="SAM" id="Phobius"/>
    </source>
</evidence>
<keyword evidence="1" id="KW-1133">Transmembrane helix</keyword>
<dbReference type="AlphaFoldDB" id="U4KLB1"/>
<accession>U4KLB1</accession>
<feature type="transmembrane region" description="Helical" evidence="1">
    <location>
        <begin position="121"/>
        <end position="140"/>
    </location>
</feature>
<sequence length="239" mass="28553">MNLNKLYKRSWNTITFEYIMVSFFILQFVFLILNKGTKNNDREFQIIIYHIFGFIYVLNTKLTTMTNKQSYLLLLPIEAEKRTKNQISFLLKYDIKNIIIYTLVPMNLFLRKENMIERIDLLILLFVVMLICSVIYHFYISVSKIDHIVTRFLVEEKEVSLLKYFIRFILTYVGYSLLLCVISFTHETKVIKPVILLSIMIPFYLILTVIRYKRVLANSHFQEKRLKSLSDRSDANVEI</sequence>
<feature type="transmembrane region" description="Helical" evidence="1">
    <location>
        <begin position="161"/>
        <end position="184"/>
    </location>
</feature>
<organism evidence="2 3">
    <name type="scientific">Alteracholeplasma palmae (strain ATCC 49389 / J233)</name>
    <name type="common">Acholeplasma palmae</name>
    <dbReference type="NCBI Taxonomy" id="1318466"/>
    <lineage>
        <taxon>Bacteria</taxon>
        <taxon>Bacillati</taxon>
        <taxon>Mycoplasmatota</taxon>
        <taxon>Mollicutes</taxon>
        <taxon>Acholeplasmatales</taxon>
        <taxon>Acholeplasmataceae</taxon>
        <taxon>Acholeplasma</taxon>
    </lineage>
</organism>
<reference evidence="2 3" key="1">
    <citation type="journal article" date="2013" name="J. Mol. Microbiol. Biotechnol.">
        <title>Analysis of the Complete Genomes of Acholeplasma brassicae , A. palmae and A. laidlawii and Their Comparison to the Obligate Parasites from ' Candidatus Phytoplasma'.</title>
        <authorList>
            <person name="Kube M."/>
            <person name="Siewert C."/>
            <person name="Migdoll A.M."/>
            <person name="Duduk B."/>
            <person name="Holz S."/>
            <person name="Rabus R."/>
            <person name="Seemuller E."/>
            <person name="Mitrovic J."/>
            <person name="Muller I."/>
            <person name="Buttner C."/>
            <person name="Reinhardt R."/>
        </authorList>
    </citation>
    <scope>NUCLEOTIDE SEQUENCE [LARGE SCALE GENOMIC DNA]</scope>
    <source>
        <strain evidence="2 3">J233</strain>
    </source>
</reference>
<name>U4KLB1_ALTPJ</name>
<proteinExistence type="predicted"/>
<keyword evidence="1" id="KW-0472">Membrane</keyword>
<dbReference type="HOGENOM" id="CLU_1159120_0_0_14"/>
<dbReference type="RefSeq" id="WP_026660660.1">
    <property type="nucleotide sequence ID" value="NC_022538.1"/>
</dbReference>
<dbReference type="Proteomes" id="UP000032740">
    <property type="component" value="Chromosome"/>
</dbReference>
<evidence type="ECO:0000313" key="2">
    <source>
        <dbReference type="EMBL" id="CCV64573.1"/>
    </source>
</evidence>
<dbReference type="KEGG" id="apal:BN85409960"/>